<sequence length="354" mass="41235">MAGFTMVGEDLFKLDKERDQLTAAIGTTEHSGRVRGLSSTLPWGKAFQNDQASYKKWDHYKKDLEEKMREIAKPAVPHMVSTYDQKAPSIEVDKFLNLLKKKKASSSSEKSVACGASQQMEKDENLNFFASDEVLENYEHGKPFLYRWDLLDGPWELNKLHGWIMKAMKQGIRAITPRIPKKVFLGVLDYEIVIDFEDLHELYRHQHLDVNLNTVWCLMQWNEEELTNGRFKVAYLDPSRISEPEHKFKLMETVKQQMEAAQTQCHKQPPSSVLYEYYVCEFLRNNGRYRTNPEDVTATIDTLDAALEDKGIDNICRDMAWFIQREICHEDGAFFDKNGMLMVDECKGLRRWTK</sequence>
<dbReference type="Gramene" id="KQL23968">
    <property type="protein sequence ID" value="KQL23968"/>
    <property type="gene ID" value="SETIT_033023mg"/>
</dbReference>
<dbReference type="EMBL" id="AGNK02000988">
    <property type="status" value="NOT_ANNOTATED_CDS"/>
    <property type="molecule type" value="Genomic_DNA"/>
</dbReference>
<name>K4A2C6_SETIT</name>
<reference evidence="2" key="1">
    <citation type="journal article" date="2012" name="Nat. Biotechnol.">
        <title>Reference genome sequence of the model plant Setaria.</title>
        <authorList>
            <person name="Bennetzen J.L."/>
            <person name="Schmutz J."/>
            <person name="Wang H."/>
            <person name="Percifield R."/>
            <person name="Hawkins J."/>
            <person name="Pontaroli A.C."/>
            <person name="Estep M."/>
            <person name="Feng L."/>
            <person name="Vaughn J.N."/>
            <person name="Grimwood J."/>
            <person name="Jenkins J."/>
            <person name="Barry K."/>
            <person name="Lindquist E."/>
            <person name="Hellsten U."/>
            <person name="Deshpande S."/>
            <person name="Wang X."/>
            <person name="Wu X."/>
            <person name="Mitros T."/>
            <person name="Triplett J."/>
            <person name="Yang X."/>
            <person name="Ye C.Y."/>
            <person name="Mauro-Herrera M."/>
            <person name="Wang L."/>
            <person name="Li P."/>
            <person name="Sharma M."/>
            <person name="Sharma R."/>
            <person name="Ronald P.C."/>
            <person name="Panaud O."/>
            <person name="Kellogg E.A."/>
            <person name="Brutnell T.P."/>
            <person name="Doust A.N."/>
            <person name="Tuskan G.A."/>
            <person name="Rokhsar D."/>
            <person name="Devos K.M."/>
        </authorList>
    </citation>
    <scope>NUCLEOTIDE SEQUENCE [LARGE SCALE GENOMIC DNA]</scope>
    <source>
        <strain evidence="2">cv. Yugu1</strain>
    </source>
</reference>
<dbReference type="PANTHER" id="PTHR33018">
    <property type="entry name" value="OS10G0338966 PROTEIN-RELATED"/>
    <property type="match status" value="1"/>
</dbReference>
<dbReference type="Proteomes" id="UP000004995">
    <property type="component" value="Unassembled WGS sequence"/>
</dbReference>
<accession>K4A2C6</accession>
<dbReference type="OMA" id="HEWYLTA"/>
<dbReference type="EnsemblPlants" id="KQL23968">
    <property type="protein sequence ID" value="KQL23968"/>
    <property type="gene ID" value="SETIT_033023mg"/>
</dbReference>
<reference evidence="1" key="2">
    <citation type="submission" date="2018-08" db="UniProtKB">
        <authorList>
            <consortium name="EnsemblPlants"/>
        </authorList>
    </citation>
    <scope>IDENTIFICATION</scope>
    <source>
        <strain evidence="1">Yugu1</strain>
    </source>
</reference>
<dbReference type="FunCoup" id="K4A2C6">
    <property type="interactions" value="221"/>
</dbReference>
<organism evidence="1 2">
    <name type="scientific">Setaria italica</name>
    <name type="common">Foxtail millet</name>
    <name type="synonym">Panicum italicum</name>
    <dbReference type="NCBI Taxonomy" id="4555"/>
    <lineage>
        <taxon>Eukaryota</taxon>
        <taxon>Viridiplantae</taxon>
        <taxon>Streptophyta</taxon>
        <taxon>Embryophyta</taxon>
        <taxon>Tracheophyta</taxon>
        <taxon>Spermatophyta</taxon>
        <taxon>Magnoliopsida</taxon>
        <taxon>Liliopsida</taxon>
        <taxon>Poales</taxon>
        <taxon>Poaceae</taxon>
        <taxon>PACMAD clade</taxon>
        <taxon>Panicoideae</taxon>
        <taxon>Panicodae</taxon>
        <taxon>Paniceae</taxon>
        <taxon>Cenchrinae</taxon>
        <taxon>Setaria</taxon>
    </lineage>
</organism>
<proteinExistence type="predicted"/>
<keyword evidence="2" id="KW-1185">Reference proteome</keyword>
<dbReference type="PANTHER" id="PTHR33018:SF19">
    <property type="entry name" value="OS12G0558775 PROTEIN"/>
    <property type="match status" value="1"/>
</dbReference>
<dbReference type="InParanoid" id="K4A2C6"/>
<dbReference type="HOGENOM" id="CLU_027775_0_0_1"/>
<evidence type="ECO:0000313" key="2">
    <source>
        <dbReference type="Proteomes" id="UP000004995"/>
    </source>
</evidence>
<evidence type="ECO:0000313" key="1">
    <source>
        <dbReference type="EnsemblPlants" id="KQL23968"/>
    </source>
</evidence>
<protein>
    <submittedName>
        <fullName evidence="1">Uncharacterized protein</fullName>
    </submittedName>
</protein>
<dbReference type="AlphaFoldDB" id="K4A2C6"/>